<dbReference type="EMBL" id="JAIWYP010000001">
    <property type="protein sequence ID" value="KAH3885030.1"/>
    <property type="molecule type" value="Genomic_DNA"/>
</dbReference>
<evidence type="ECO:0000313" key="2">
    <source>
        <dbReference type="Proteomes" id="UP000828390"/>
    </source>
</evidence>
<dbReference type="Proteomes" id="UP000828390">
    <property type="component" value="Unassembled WGS sequence"/>
</dbReference>
<accession>A0A9D4RZN9</accession>
<evidence type="ECO:0000313" key="1">
    <source>
        <dbReference type="EMBL" id="KAH3885030.1"/>
    </source>
</evidence>
<gene>
    <name evidence="1" type="ORF">DPMN_009017</name>
</gene>
<reference evidence="1" key="2">
    <citation type="submission" date="2020-11" db="EMBL/GenBank/DDBJ databases">
        <authorList>
            <person name="McCartney M.A."/>
            <person name="Auch B."/>
            <person name="Kono T."/>
            <person name="Mallez S."/>
            <person name="Becker A."/>
            <person name="Gohl D.M."/>
            <person name="Silverstein K.A.T."/>
            <person name="Koren S."/>
            <person name="Bechman K.B."/>
            <person name="Herman A."/>
            <person name="Abrahante J.E."/>
            <person name="Garbe J."/>
        </authorList>
    </citation>
    <scope>NUCLEOTIDE SEQUENCE</scope>
    <source>
        <strain evidence="1">Duluth1</strain>
        <tissue evidence="1">Whole animal</tissue>
    </source>
</reference>
<protein>
    <submittedName>
        <fullName evidence="1">Uncharacterized protein</fullName>
    </submittedName>
</protein>
<sequence>MLVHRTVYFGLPHLFARRALEELVRCRADCFSLAWRKVGSPSWFVWKLCFFARFLRIWSLSLESCLDSDELKSPQKKSA</sequence>
<reference evidence="1" key="1">
    <citation type="journal article" date="2019" name="bioRxiv">
        <title>The Genome of the Zebra Mussel, Dreissena polymorpha: A Resource for Invasive Species Research.</title>
        <authorList>
            <person name="McCartney M.A."/>
            <person name="Auch B."/>
            <person name="Kono T."/>
            <person name="Mallez S."/>
            <person name="Zhang Y."/>
            <person name="Obille A."/>
            <person name="Becker A."/>
            <person name="Abrahante J.E."/>
            <person name="Garbe J."/>
            <person name="Badalamenti J.P."/>
            <person name="Herman A."/>
            <person name="Mangelson H."/>
            <person name="Liachko I."/>
            <person name="Sullivan S."/>
            <person name="Sone E.D."/>
            <person name="Koren S."/>
            <person name="Silverstein K.A.T."/>
            <person name="Beckman K.B."/>
            <person name="Gohl D.M."/>
        </authorList>
    </citation>
    <scope>NUCLEOTIDE SEQUENCE</scope>
    <source>
        <strain evidence="1">Duluth1</strain>
        <tissue evidence="1">Whole animal</tissue>
    </source>
</reference>
<proteinExistence type="predicted"/>
<dbReference type="AlphaFoldDB" id="A0A9D4RZN9"/>
<name>A0A9D4RZN9_DREPO</name>
<organism evidence="1 2">
    <name type="scientific">Dreissena polymorpha</name>
    <name type="common">Zebra mussel</name>
    <name type="synonym">Mytilus polymorpha</name>
    <dbReference type="NCBI Taxonomy" id="45954"/>
    <lineage>
        <taxon>Eukaryota</taxon>
        <taxon>Metazoa</taxon>
        <taxon>Spiralia</taxon>
        <taxon>Lophotrochozoa</taxon>
        <taxon>Mollusca</taxon>
        <taxon>Bivalvia</taxon>
        <taxon>Autobranchia</taxon>
        <taxon>Heteroconchia</taxon>
        <taxon>Euheterodonta</taxon>
        <taxon>Imparidentia</taxon>
        <taxon>Neoheterodontei</taxon>
        <taxon>Myida</taxon>
        <taxon>Dreissenoidea</taxon>
        <taxon>Dreissenidae</taxon>
        <taxon>Dreissena</taxon>
    </lineage>
</organism>
<comment type="caution">
    <text evidence="1">The sequence shown here is derived from an EMBL/GenBank/DDBJ whole genome shotgun (WGS) entry which is preliminary data.</text>
</comment>
<keyword evidence="2" id="KW-1185">Reference proteome</keyword>